<accession>A0A0B7FJF4</accession>
<name>A0A0B7FJF4_THACB</name>
<dbReference type="EMBL" id="LN679102">
    <property type="protein sequence ID" value="CEL58081.1"/>
    <property type="molecule type" value="Genomic_DNA"/>
</dbReference>
<dbReference type="AlphaFoldDB" id="A0A0B7FJF4"/>
<sequence>MRGEFDAVCNAARTSTARNAMLEATLTTIRDLRIGTPSTAPRSIITEVRPTVGDNLTQASPVDGEIEMDVERTEAARVARQGSSVTPTAQPQPVGPQQQRPSSIQPSEIPQQVGTPTQPTSFAQQQDSPQRKRQRTLTSGSMEPLPRDHILHAHVSLVANTYRIEAARSASNSGDSATGQKQLVCKLCEARHKSQPDHQVAVFPYDRDTPITVPLLAEAEQTRARIEPWISHTQQQHQKIYTTIIARAGAKSSTSASTPTPTPTSTSTPTSTPTTTTAPPPA</sequence>
<dbReference type="Proteomes" id="UP000059188">
    <property type="component" value="Unassembled WGS sequence"/>
</dbReference>
<feature type="compositionally biased region" description="Polar residues" evidence="1">
    <location>
        <begin position="113"/>
        <end position="128"/>
    </location>
</feature>
<evidence type="ECO:0000313" key="3">
    <source>
        <dbReference type="Proteomes" id="UP000059188"/>
    </source>
</evidence>
<reference evidence="2 3" key="1">
    <citation type="submission" date="2014-11" db="EMBL/GenBank/DDBJ databases">
        <authorList>
            <person name="Wibberg Daniel"/>
        </authorList>
    </citation>
    <scope>NUCLEOTIDE SEQUENCE [LARGE SCALE GENOMIC DNA]</scope>
    <source>
        <strain evidence="2">Rhizoctonia solani AG1-IB 7/3/14</strain>
    </source>
</reference>
<feature type="region of interest" description="Disordered" evidence="1">
    <location>
        <begin position="249"/>
        <end position="282"/>
    </location>
</feature>
<feature type="compositionally biased region" description="Low complexity" evidence="1">
    <location>
        <begin position="87"/>
        <end position="112"/>
    </location>
</feature>
<dbReference type="OrthoDB" id="3177992at2759"/>
<organism evidence="2 3">
    <name type="scientific">Thanatephorus cucumeris (strain AG1-IB / isolate 7/3/14)</name>
    <name type="common">Lettuce bottom rot fungus</name>
    <name type="synonym">Rhizoctonia solani</name>
    <dbReference type="NCBI Taxonomy" id="1108050"/>
    <lineage>
        <taxon>Eukaryota</taxon>
        <taxon>Fungi</taxon>
        <taxon>Dikarya</taxon>
        <taxon>Basidiomycota</taxon>
        <taxon>Agaricomycotina</taxon>
        <taxon>Agaricomycetes</taxon>
        <taxon>Cantharellales</taxon>
        <taxon>Ceratobasidiaceae</taxon>
        <taxon>Rhizoctonia</taxon>
        <taxon>Rhizoctonia solani AG-1</taxon>
    </lineage>
</organism>
<evidence type="ECO:0000313" key="2">
    <source>
        <dbReference type="EMBL" id="CEL58081.1"/>
    </source>
</evidence>
<feature type="compositionally biased region" description="Low complexity" evidence="1">
    <location>
        <begin position="252"/>
        <end position="282"/>
    </location>
</feature>
<evidence type="ECO:0000256" key="1">
    <source>
        <dbReference type="SAM" id="MobiDB-lite"/>
    </source>
</evidence>
<protein>
    <submittedName>
        <fullName evidence="2">Uncharacterized protein</fullName>
    </submittedName>
</protein>
<gene>
    <name evidence="2" type="ORF">RSOLAG1IB_02826</name>
</gene>
<proteinExistence type="predicted"/>
<keyword evidence="3" id="KW-1185">Reference proteome</keyword>
<feature type="region of interest" description="Disordered" evidence="1">
    <location>
        <begin position="73"/>
        <end position="148"/>
    </location>
</feature>